<accession>A0A6J5NNM5</accession>
<evidence type="ECO:0000313" key="2">
    <source>
        <dbReference type="EMBL" id="CAB4158588.1"/>
    </source>
</evidence>
<evidence type="ECO:0008006" key="3">
    <source>
        <dbReference type="Google" id="ProtNLM"/>
    </source>
</evidence>
<dbReference type="EMBL" id="LR796682">
    <property type="protein sequence ID" value="CAB4158588.1"/>
    <property type="molecule type" value="Genomic_DNA"/>
</dbReference>
<sequence>MSYRTSSASSSDHVVVDLSAHMAKLTAYEDISDDLSEDAERKLVSYIKACMEMSHQRISRRYDSWREADEAHDVYVRPDATEFREKAVIADTRAIADTVLTYFMAALFGRNPMFQLEGLNRDSRAASMILERVLHQQMRRTAGEARLAQLLLDNIRYGAGPTKAIWDPTNNQNRIVNINPRRWFPDPRTNWTDLESQQFVGLVDWKSYSALARSGSYPKLTKYPDLRRSTGRSKRSWSAHKWNQDEGRGLSIDPTIQDRTTTEAWKVGDARVVDEFWFILAGYEINVPSIKHIHLVATVIDESVVIRLQLNPYGRMTAPMVVGSLYSDAHKTFGQSLYDVLMPLHNIATWLLRSRVDNVQAALTNLIFVDPAMVSVPDLIDRNPWGIVRTLNGTKPGDGVHVAQVPDVTRGHWNDIMALGELKQRVSAASDAQQGIPTPDVRSATEIARLTQLGSQRLGVLSRITSATTIRPLVNMLVSNIQDALAFRGSVRIDQDQMPSELASFTQDGYIDYDAKLFQGDVDYMIIDGTLPIEPTRSPETWINMLKVMSETGLNMEYDMGKMAEEAIRAMGITDLERFRYTNQQRQQQGLLPNQQLSMLEKMRGASVQPAEQISREVERGNLVPMRGAQ</sequence>
<gene>
    <name evidence="2" type="ORF">UFOVP706_18</name>
</gene>
<reference evidence="2" key="1">
    <citation type="submission" date="2020-04" db="EMBL/GenBank/DDBJ databases">
        <authorList>
            <person name="Chiriac C."/>
            <person name="Salcher M."/>
            <person name="Ghai R."/>
            <person name="Kavagutti S V."/>
        </authorList>
    </citation>
    <scope>NUCLEOTIDE SEQUENCE</scope>
</reference>
<protein>
    <recommendedName>
        <fullName evidence="3">Portal protein</fullName>
    </recommendedName>
</protein>
<name>A0A6J5NNM5_9CAUD</name>
<organism evidence="2">
    <name type="scientific">uncultured Caudovirales phage</name>
    <dbReference type="NCBI Taxonomy" id="2100421"/>
    <lineage>
        <taxon>Viruses</taxon>
        <taxon>Duplodnaviria</taxon>
        <taxon>Heunggongvirae</taxon>
        <taxon>Uroviricota</taxon>
        <taxon>Caudoviricetes</taxon>
        <taxon>Peduoviridae</taxon>
        <taxon>Maltschvirus</taxon>
        <taxon>Maltschvirus maltsch</taxon>
    </lineage>
</organism>
<proteinExistence type="predicted"/>
<dbReference type="Pfam" id="PF23899">
    <property type="entry name" value="SU10_portal"/>
    <property type="match status" value="1"/>
</dbReference>
<feature type="region of interest" description="Disordered" evidence="1">
    <location>
        <begin position="608"/>
        <end position="630"/>
    </location>
</feature>
<evidence type="ECO:0000256" key="1">
    <source>
        <dbReference type="SAM" id="MobiDB-lite"/>
    </source>
</evidence>
<dbReference type="InterPro" id="IPR056909">
    <property type="entry name" value="SU10_portal"/>
</dbReference>